<dbReference type="Proteomes" id="UP000094828">
    <property type="component" value="Unassembled WGS sequence"/>
</dbReference>
<gene>
    <name evidence="1" type="ORF">A6X21_06665</name>
</gene>
<proteinExistence type="predicted"/>
<dbReference type="STRING" id="1841610.A6X21_06665"/>
<protein>
    <submittedName>
        <fullName evidence="1">Uncharacterized protein</fullName>
    </submittedName>
</protein>
<dbReference type="OrthoDB" id="213299at2"/>
<comment type="caution">
    <text evidence="1">The sequence shown here is derived from an EMBL/GenBank/DDBJ whole genome shotgun (WGS) entry which is preliminary data.</text>
</comment>
<dbReference type="RefSeq" id="WP_068848938.1">
    <property type="nucleotide sequence ID" value="NZ_LYDR01000116.1"/>
</dbReference>
<dbReference type="EMBL" id="LYDR01000116">
    <property type="protein sequence ID" value="ODA30015.1"/>
    <property type="molecule type" value="Genomic_DNA"/>
</dbReference>
<keyword evidence="2" id="KW-1185">Reference proteome</keyword>
<sequence>MPSPVQLQHSLIDYWQSVCPSELPTLWPGRQADPQSWQQWCELRVDSWTQPIQRLGRSHIACVITLRLFVRQTAFSPEATLPSLHSRLEQLQTVVTQAWHEQTIPIVADLPTDHASIIGYLRVADLTSRSIETSAPTLLGREFLITARTS</sequence>
<name>A0A1C3E9T4_9PLAN</name>
<reference evidence="1 2" key="1">
    <citation type="submission" date="2016-05" db="EMBL/GenBank/DDBJ databases">
        <title>Genomic and physiological characterization of Planctopirus sp. isolated from fresh water lake.</title>
        <authorList>
            <person name="Subhash Y."/>
            <person name="Ramana C."/>
        </authorList>
    </citation>
    <scope>NUCLEOTIDE SEQUENCE [LARGE SCALE GENOMIC DNA]</scope>
    <source>
        <strain evidence="1 2">JC280</strain>
    </source>
</reference>
<accession>A0A1C3E9T4</accession>
<evidence type="ECO:0000313" key="2">
    <source>
        <dbReference type="Proteomes" id="UP000094828"/>
    </source>
</evidence>
<dbReference type="AlphaFoldDB" id="A0A1C3E9T4"/>
<organism evidence="1 2">
    <name type="scientific">Planctopirus hydrillae</name>
    <dbReference type="NCBI Taxonomy" id="1841610"/>
    <lineage>
        <taxon>Bacteria</taxon>
        <taxon>Pseudomonadati</taxon>
        <taxon>Planctomycetota</taxon>
        <taxon>Planctomycetia</taxon>
        <taxon>Planctomycetales</taxon>
        <taxon>Planctomycetaceae</taxon>
        <taxon>Planctopirus</taxon>
    </lineage>
</organism>
<evidence type="ECO:0000313" key="1">
    <source>
        <dbReference type="EMBL" id="ODA30015.1"/>
    </source>
</evidence>